<dbReference type="EC" id="3.1.21.7" evidence="6"/>
<comment type="caution">
    <text evidence="7">The sequence shown here is derived from an EMBL/GenBank/DDBJ whole genome shotgun (WGS) entry which is preliminary data.</text>
</comment>
<organism evidence="7">
    <name type="scientific">candidate division WOR-3 bacterium</name>
    <dbReference type="NCBI Taxonomy" id="2052148"/>
    <lineage>
        <taxon>Bacteria</taxon>
        <taxon>Bacteria division WOR-3</taxon>
    </lineage>
</organism>
<evidence type="ECO:0000256" key="4">
    <source>
        <dbReference type="ARBA" id="ARBA00022759"/>
    </source>
</evidence>
<keyword evidence="2 6" id="KW-0963">Cytoplasm</keyword>
<feature type="site" description="Interaction with target DNA" evidence="6">
    <location>
        <position position="72"/>
    </location>
</feature>
<dbReference type="GO" id="GO:0006281">
    <property type="term" value="P:DNA repair"/>
    <property type="evidence" value="ECO:0007669"/>
    <property type="project" value="UniProtKB-UniRule"/>
</dbReference>
<name>A0A7C4TF86_UNCW3</name>
<comment type="catalytic activity">
    <reaction evidence="6">
        <text>Endonucleolytic cleavage at apurinic or apyrimidinic sites to products with a 5'-phosphate.</text>
        <dbReference type="EC" id="3.1.21.7"/>
    </reaction>
</comment>
<keyword evidence="4 6" id="KW-0255">Endonuclease</keyword>
<gene>
    <name evidence="6" type="primary">nfi</name>
    <name evidence="7" type="ORF">ENV60_08570</name>
</gene>
<dbReference type="Gene3D" id="3.30.2170.10">
    <property type="entry name" value="archaeoglobus fulgidus dsm 4304 superfamily"/>
    <property type="match status" value="1"/>
</dbReference>
<protein>
    <recommendedName>
        <fullName evidence="6">Endonuclease V</fullName>
        <ecNumber evidence="6">3.1.21.7</ecNumber>
    </recommendedName>
    <alternativeName>
        <fullName evidence="6">Deoxyinosine 3'endonuclease</fullName>
    </alternativeName>
    <alternativeName>
        <fullName evidence="6">Deoxyribonuclease V</fullName>
        <shortName evidence="6">DNase V</shortName>
    </alternativeName>
</protein>
<feature type="binding site" evidence="6">
    <location>
        <position position="36"/>
    </location>
    <ligand>
        <name>Mg(2+)</name>
        <dbReference type="ChEBI" id="CHEBI:18420"/>
    </ligand>
</feature>
<dbReference type="GO" id="GO:0043737">
    <property type="term" value="F:deoxyribonuclease V activity"/>
    <property type="evidence" value="ECO:0007669"/>
    <property type="project" value="UniProtKB-UniRule"/>
</dbReference>
<feature type="binding site" evidence="6">
    <location>
        <position position="102"/>
    </location>
    <ligand>
        <name>Mg(2+)</name>
        <dbReference type="ChEBI" id="CHEBI:18420"/>
    </ligand>
</feature>
<keyword evidence="6" id="KW-0460">Magnesium</keyword>
<dbReference type="GO" id="GO:0016891">
    <property type="term" value="F:RNA endonuclease activity producing 5'-phosphomonoesters, hydrolytic mechanism"/>
    <property type="evidence" value="ECO:0007669"/>
    <property type="project" value="TreeGrafter"/>
</dbReference>
<keyword evidence="6" id="KW-0479">Metal-binding</keyword>
<comment type="subcellular location">
    <subcellularLocation>
        <location evidence="1 6">Cytoplasm</location>
    </subcellularLocation>
</comment>
<comment type="function">
    <text evidence="6">DNA repair enzyme involved in the repair of deaminated bases. Selectively cleaves double-stranded DNA at the second phosphodiester bond 3' to a deoxyinosine leaving behind the intact lesion on the nicked DNA.</text>
</comment>
<dbReference type="HAMAP" id="MF_00801">
    <property type="entry name" value="Endonuclease_5"/>
    <property type="match status" value="1"/>
</dbReference>
<keyword evidence="6" id="KW-0227">DNA damage</keyword>
<evidence type="ECO:0000313" key="7">
    <source>
        <dbReference type="EMBL" id="HGV98330.1"/>
    </source>
</evidence>
<reference evidence="7" key="1">
    <citation type="journal article" date="2020" name="mSystems">
        <title>Genome- and Community-Level Interaction Insights into Carbon Utilization and Element Cycling Functions of Hydrothermarchaeota in Hydrothermal Sediment.</title>
        <authorList>
            <person name="Zhou Z."/>
            <person name="Liu Y."/>
            <person name="Xu W."/>
            <person name="Pan J."/>
            <person name="Luo Z.H."/>
            <person name="Li M."/>
        </authorList>
    </citation>
    <scope>NUCLEOTIDE SEQUENCE [LARGE SCALE GENOMIC DNA]</scope>
    <source>
        <strain evidence="7">SpSt-774</strain>
    </source>
</reference>
<dbReference type="GO" id="GO:0005737">
    <property type="term" value="C:cytoplasm"/>
    <property type="evidence" value="ECO:0007669"/>
    <property type="project" value="UniProtKB-SubCell"/>
</dbReference>
<evidence type="ECO:0000256" key="1">
    <source>
        <dbReference type="ARBA" id="ARBA00004496"/>
    </source>
</evidence>
<comment type="similarity">
    <text evidence="6">Belongs to the endonuclease V family.</text>
</comment>
<evidence type="ECO:0000256" key="2">
    <source>
        <dbReference type="ARBA" id="ARBA00022490"/>
    </source>
</evidence>
<accession>A0A7C4TF86</accession>
<dbReference type="PANTHER" id="PTHR28511">
    <property type="entry name" value="ENDONUCLEASE V"/>
    <property type="match status" value="1"/>
</dbReference>
<evidence type="ECO:0000256" key="3">
    <source>
        <dbReference type="ARBA" id="ARBA00022722"/>
    </source>
</evidence>
<keyword evidence="6" id="KW-0234">DNA repair</keyword>
<dbReference type="GO" id="GO:0000287">
    <property type="term" value="F:magnesium ion binding"/>
    <property type="evidence" value="ECO:0007669"/>
    <property type="project" value="UniProtKB-UniRule"/>
</dbReference>
<dbReference type="PANTHER" id="PTHR28511:SF1">
    <property type="entry name" value="ENDONUCLEASE V"/>
    <property type="match status" value="1"/>
</dbReference>
<dbReference type="AlphaFoldDB" id="A0A7C4TF86"/>
<dbReference type="CDD" id="cd06559">
    <property type="entry name" value="Endonuclease_V"/>
    <property type="match status" value="1"/>
</dbReference>
<evidence type="ECO:0000256" key="6">
    <source>
        <dbReference type="HAMAP-Rule" id="MF_00801"/>
    </source>
</evidence>
<dbReference type="InterPro" id="IPR007581">
    <property type="entry name" value="Endonuclease-V"/>
</dbReference>
<evidence type="ECO:0000256" key="5">
    <source>
        <dbReference type="ARBA" id="ARBA00022801"/>
    </source>
</evidence>
<keyword evidence="3 6" id="KW-0540">Nuclease</keyword>
<dbReference type="GO" id="GO:0003727">
    <property type="term" value="F:single-stranded RNA binding"/>
    <property type="evidence" value="ECO:0007669"/>
    <property type="project" value="TreeGrafter"/>
</dbReference>
<keyword evidence="5 6" id="KW-0378">Hydrolase</keyword>
<sequence length="230" mass="26278">MNRIRFDNLIKKQIEIARKAKIVKCKEPVNYIAGVDVAGDDESLIGFIAILSFPEMEVLEVKYAIEKNTFPYIPNFLAFRELPVIIKTYKKLKIKPDLILVDGQGIAHPRSCGIATHLGVAINRPTIGCAKSHLFGDYSMPRKSRGSFSIIRWQNKKIGIVIRTRDNVKPLFVSPGNLVDLSDCRKYILKTTRYRIPEPIRYAHIAGKNFLKNTRLTVIRKEEKRLEEAV</sequence>
<comment type="cofactor">
    <cofactor evidence="6">
        <name>Mg(2+)</name>
        <dbReference type="ChEBI" id="CHEBI:18420"/>
    </cofactor>
</comment>
<dbReference type="EMBL" id="DTGZ01000161">
    <property type="protein sequence ID" value="HGV98330.1"/>
    <property type="molecule type" value="Genomic_DNA"/>
</dbReference>
<dbReference type="Pfam" id="PF04493">
    <property type="entry name" value="Endonuclease_5"/>
    <property type="match status" value="1"/>
</dbReference>
<proteinExistence type="inferred from homology"/>